<evidence type="ECO:0000259" key="7">
    <source>
        <dbReference type="Pfam" id="PF03772"/>
    </source>
</evidence>
<evidence type="ECO:0000313" key="11">
    <source>
        <dbReference type="Proteomes" id="UP001139505"/>
    </source>
</evidence>
<accession>A0AA37PIH7</accession>
<feature type="transmembrane region" description="Helical" evidence="6">
    <location>
        <begin position="415"/>
        <end position="436"/>
    </location>
</feature>
<protein>
    <recommendedName>
        <fullName evidence="7">ComEC/Rec2-related protein domain-containing protein</fullName>
    </recommendedName>
</protein>
<keyword evidence="2" id="KW-1003">Cell membrane</keyword>
<keyword evidence="10" id="KW-1185">Reference proteome</keyword>
<gene>
    <name evidence="8" type="ORF">MmonteBS_42960</name>
    <name evidence="9" type="ORF">NJB18185_02380</name>
</gene>
<keyword evidence="4 6" id="KW-1133">Transmembrane helix</keyword>
<reference evidence="9" key="4">
    <citation type="submission" date="2022-04" db="EMBL/GenBank/DDBJ databases">
        <authorList>
            <person name="Komine T."/>
            <person name="Fukano H."/>
            <person name="Wada S."/>
        </authorList>
    </citation>
    <scope>NUCLEOTIDE SEQUENCE</scope>
    <source>
        <strain evidence="9">NJB18185</strain>
    </source>
</reference>
<evidence type="ECO:0000313" key="9">
    <source>
        <dbReference type="EMBL" id="GKU70461.1"/>
    </source>
</evidence>
<dbReference type="EMBL" id="BQYH01000003">
    <property type="protein sequence ID" value="GKU70461.1"/>
    <property type="molecule type" value="Genomic_DNA"/>
</dbReference>
<feature type="transmembrane region" description="Helical" evidence="6">
    <location>
        <begin position="323"/>
        <end position="340"/>
    </location>
</feature>
<evidence type="ECO:0000256" key="3">
    <source>
        <dbReference type="ARBA" id="ARBA00022692"/>
    </source>
</evidence>
<dbReference type="PANTHER" id="PTHR30619">
    <property type="entry name" value="DNA INTERNALIZATION/COMPETENCE PROTEIN COMEC/REC2"/>
    <property type="match status" value="1"/>
</dbReference>
<reference evidence="9" key="3">
    <citation type="journal article" date="2022" name="Microbiol. Resour. Announc.">
        <title>Draft Genome Sequences of Eight Mycobacterium montefiorense Strains Isolated from Salamanders in Captivity.</title>
        <authorList>
            <person name="Komine T."/>
            <person name="Ihara H."/>
            <person name="Fukano H."/>
            <person name="Hoshino Y."/>
            <person name="Kurata O."/>
            <person name="Wada S."/>
        </authorList>
    </citation>
    <scope>NUCLEOTIDE SEQUENCE</scope>
    <source>
        <strain evidence="9">NJB18185</strain>
    </source>
</reference>
<keyword evidence="5 6" id="KW-0472">Membrane</keyword>
<comment type="caution">
    <text evidence="9">The sequence shown here is derived from an EMBL/GenBank/DDBJ whole genome shotgun (WGS) entry which is preliminary data.</text>
</comment>
<feature type="domain" description="ComEC/Rec2-related protein" evidence="7">
    <location>
        <begin position="228"/>
        <end position="488"/>
    </location>
</feature>
<comment type="subcellular location">
    <subcellularLocation>
        <location evidence="1">Cell membrane</location>
        <topology evidence="1">Multi-pass membrane protein</topology>
    </subcellularLocation>
</comment>
<feature type="transmembrane region" description="Helical" evidence="6">
    <location>
        <begin position="472"/>
        <end position="493"/>
    </location>
</feature>
<evidence type="ECO:0000256" key="6">
    <source>
        <dbReference type="SAM" id="Phobius"/>
    </source>
</evidence>
<dbReference type="Pfam" id="PF03772">
    <property type="entry name" value="Competence"/>
    <property type="match status" value="1"/>
</dbReference>
<name>A0AA37PIH7_9MYCO</name>
<evidence type="ECO:0000313" key="10">
    <source>
        <dbReference type="Proteomes" id="UP000245060"/>
    </source>
</evidence>
<dbReference type="Proteomes" id="UP000245060">
    <property type="component" value="Unassembled WGS sequence"/>
</dbReference>
<dbReference type="GO" id="GO:0005886">
    <property type="term" value="C:plasma membrane"/>
    <property type="evidence" value="ECO:0007669"/>
    <property type="project" value="UniProtKB-SubCell"/>
</dbReference>
<proteinExistence type="predicted"/>
<feature type="transmembrane region" description="Helical" evidence="6">
    <location>
        <begin position="74"/>
        <end position="94"/>
    </location>
</feature>
<feature type="transmembrane region" description="Helical" evidence="6">
    <location>
        <begin position="252"/>
        <end position="271"/>
    </location>
</feature>
<reference evidence="8" key="1">
    <citation type="journal article" date="2018" name="Genome Announc.">
        <title>Draft Genome Sequence of Mycobacterium montefiorense Isolated from Japanese Black Salamander (Hynobius nigrescens).</title>
        <authorList>
            <person name="Fukano H."/>
            <person name="Yoshida M."/>
            <person name="Shimizu A."/>
            <person name="Iwao H."/>
            <person name="Katayama Y."/>
            <person name="Omatsu T."/>
            <person name="Mizutani T."/>
            <person name="Kurata O."/>
            <person name="Wada S."/>
            <person name="Hoshino Y."/>
        </authorList>
    </citation>
    <scope>NUCLEOTIDE SEQUENCE</scope>
    <source>
        <strain evidence="8">BS</strain>
    </source>
</reference>
<feature type="transmembrane region" description="Helical" evidence="6">
    <location>
        <begin position="500"/>
        <end position="518"/>
    </location>
</feature>
<organism evidence="9 11">
    <name type="scientific">Mycobacterium montefiorense</name>
    <dbReference type="NCBI Taxonomy" id="154654"/>
    <lineage>
        <taxon>Bacteria</taxon>
        <taxon>Bacillati</taxon>
        <taxon>Actinomycetota</taxon>
        <taxon>Actinomycetes</taxon>
        <taxon>Mycobacteriales</taxon>
        <taxon>Mycobacteriaceae</taxon>
        <taxon>Mycobacterium</taxon>
        <taxon>Mycobacterium simiae complex</taxon>
    </lineage>
</organism>
<dbReference type="AlphaFoldDB" id="A0AA37PIH7"/>
<dbReference type="InterPro" id="IPR004477">
    <property type="entry name" value="ComEC_N"/>
</dbReference>
<dbReference type="PANTHER" id="PTHR30619:SF7">
    <property type="entry name" value="BETA-LACTAMASE DOMAIN PROTEIN"/>
    <property type="match status" value="1"/>
</dbReference>
<dbReference type="InterPro" id="IPR052159">
    <property type="entry name" value="Competence_DNA_uptake"/>
</dbReference>
<dbReference type="NCBIfam" id="TIGR00360">
    <property type="entry name" value="ComEC_N-term"/>
    <property type="match status" value="1"/>
</dbReference>
<evidence type="ECO:0000256" key="2">
    <source>
        <dbReference type="ARBA" id="ARBA00022475"/>
    </source>
</evidence>
<evidence type="ECO:0000256" key="5">
    <source>
        <dbReference type="ARBA" id="ARBA00023136"/>
    </source>
</evidence>
<evidence type="ECO:0000256" key="1">
    <source>
        <dbReference type="ARBA" id="ARBA00004651"/>
    </source>
</evidence>
<dbReference type="EMBL" id="BFCH01000023">
    <property type="protein sequence ID" value="GBG39924.1"/>
    <property type="molecule type" value="Genomic_DNA"/>
</dbReference>
<evidence type="ECO:0000313" key="8">
    <source>
        <dbReference type="EMBL" id="GBG39924.1"/>
    </source>
</evidence>
<dbReference type="Proteomes" id="UP001139505">
    <property type="component" value="Unassembled WGS sequence"/>
</dbReference>
<keyword evidence="3 6" id="KW-0812">Transmembrane</keyword>
<sequence>MSDTAAPPAVLSALAHLDIRLLPAALTSWIVTASGIVWPVGQMLASCCVVLLAAGALTRYAVRPGGHQSRLPTIGAGLVAVGVVGAGFGFAIALRADAVARHPITAAFGTVAPVTVTPSESALSLGSGRLVFRATLQRLRDDEIAGRVTVFARASDFDVMVGQPMRFSARINRPTRHDLTVAVLNAAGRPVMGRAGAVQRAAHVVRGRFAATAHEVLPAAQAALLPALVLGDTSAVAADTGREFRSAGMTHLMAVSGANVTIVCAAVLFSARLLGPRAAVLLAGVALAAFVIVVQPTASVLRAAVMGAIALAGMLTSRRRQAIPALSAAVLILLAVAPQLAVDAGFALSVLATGGLVVIAPIWSRRLVAKGCPKPLADGLAVALAAQLVTAPLVAGISGRVSLVSVAANLAAAPVIAPITVLGSAAAVMCLLWPPGAQLLMRFTGPELWWVSKSAHVAASVPAATVPVPDGLAGVLLVGCATALLLVLGMLLWRRSWFRVSIRAAAVVAVACVLAWSASELLDPRADWSAQRGTIMG</sequence>
<reference evidence="10" key="2">
    <citation type="submission" date="2018-04" db="EMBL/GenBank/DDBJ databases">
        <title>Draft genome sequence of Mycobacterium montefiorense isolated from Japanese black salamander.</title>
        <authorList>
            <person name="Fukano H."/>
            <person name="Yoshida M."/>
            <person name="Shimizu A."/>
            <person name="Iwao H."/>
            <person name="Kurata O."/>
            <person name="Katayama Y."/>
            <person name="Omatsu T."/>
            <person name="Mizutani T."/>
            <person name="Wada S."/>
            <person name="Hoshino Y."/>
        </authorList>
    </citation>
    <scope>NUCLEOTIDE SEQUENCE [LARGE SCALE GENOMIC DNA]</scope>
    <source>
        <strain evidence="10">BS</strain>
    </source>
</reference>
<feature type="transmembrane region" description="Helical" evidence="6">
    <location>
        <begin position="278"/>
        <end position="294"/>
    </location>
</feature>
<evidence type="ECO:0000256" key="4">
    <source>
        <dbReference type="ARBA" id="ARBA00022989"/>
    </source>
</evidence>
<feature type="transmembrane region" description="Helical" evidence="6">
    <location>
        <begin position="346"/>
        <end position="364"/>
    </location>
</feature>
<feature type="transmembrane region" description="Helical" evidence="6">
    <location>
        <begin position="43"/>
        <end position="62"/>
    </location>
</feature>